<dbReference type="CDD" id="cd05400">
    <property type="entry name" value="NT_2-5OAS_ClassI-CCAase"/>
    <property type="match status" value="1"/>
</dbReference>
<dbReference type="RefSeq" id="WP_114413465.1">
    <property type="nucleotide sequence ID" value="NZ_QPJQ01000042.1"/>
</dbReference>
<dbReference type="InterPro" id="IPR040511">
    <property type="entry name" value="AGS_C"/>
</dbReference>
<keyword evidence="1" id="KW-0051">Antiviral defense</keyword>
<evidence type="ECO:0000256" key="1">
    <source>
        <dbReference type="ARBA" id="ARBA00023118"/>
    </source>
</evidence>
<organism evidence="3 4">
    <name type="scientific">Marinomonas foliarum</name>
    <dbReference type="NCBI Taxonomy" id="491950"/>
    <lineage>
        <taxon>Bacteria</taxon>
        <taxon>Pseudomonadati</taxon>
        <taxon>Pseudomonadota</taxon>
        <taxon>Gammaproteobacteria</taxon>
        <taxon>Oceanospirillales</taxon>
        <taxon>Oceanospirillaceae</taxon>
        <taxon>Marinomonas</taxon>
    </lineage>
</organism>
<reference evidence="3 4" key="1">
    <citation type="submission" date="2018-07" db="EMBL/GenBank/DDBJ databases">
        <title>Genomic Encyclopedia of Type Strains, Phase III (KMG-III): the genomes of soil and plant-associated and newly described type strains.</title>
        <authorList>
            <person name="Whitman W."/>
        </authorList>
    </citation>
    <scope>NUCLEOTIDE SEQUENCE [LARGE SCALE GENOMIC DNA]</scope>
    <source>
        <strain evidence="3 4">CECT 7731</strain>
    </source>
</reference>
<evidence type="ECO:0000313" key="3">
    <source>
        <dbReference type="EMBL" id="RCW94921.1"/>
    </source>
</evidence>
<dbReference type="GO" id="GO:0016779">
    <property type="term" value="F:nucleotidyltransferase activity"/>
    <property type="evidence" value="ECO:0007669"/>
    <property type="project" value="InterPro"/>
</dbReference>
<dbReference type="Pfam" id="PF18134">
    <property type="entry name" value="AGS_C"/>
    <property type="match status" value="1"/>
</dbReference>
<dbReference type="OrthoDB" id="1118920at2"/>
<protein>
    <recommendedName>
        <fullName evidence="2">Adenylyl/Guanylyl and SMODS C-terminal sensor domain-containing protein</fullName>
    </recommendedName>
</protein>
<gene>
    <name evidence="3" type="ORF">DFP77_14214</name>
</gene>
<sequence>MTQLVTREQALLVAAKKLDISPSKYKQAIERFNSMKLHLEQGNYPGSFHIPEVYLQGSFKLGTEIRPFKNSKDADYDIDLVCRLGHLKQNTLPSNVKSQVGDRIKENGTYLRILDDEGKRCWTLNYAVEDGVGFHMDVLPSVTENSPLARQHSIAATNKDKDGNFTWTTSNPKGFAEWFYEKNGVAFDREKLIQKQQVFNNQRNLYNSVDDVPNIHVKTPLQRTIQLLKRHRDVRFSQSDIEDYKPISMVISVLAAQCYQNESSIFETLKNLVANFERHSNQLNNQFIYNQAYVGSLYSLITRTADGKWSILNPTNPGENFADRWHEDDHARAKAFFQWVGWLRDDLININQIIEHDLFTKSLVDVYKTSSLPVLNFQVAHKDSGNWPITINPRYSATIKGKYETNVYWKNFKSGQPLLKGKRLKFKLNTDVPPPFKIYWQVVNTGQEARDAGQMRGEISEHANNNSSDIFRTESTSYSGDHWVEGFVIKDDRCVAKTGEFVVSIRDTY</sequence>
<comment type="caution">
    <text evidence="3">The sequence shown here is derived from an EMBL/GenBank/DDBJ whole genome shotgun (WGS) entry which is preliminary data.</text>
</comment>
<feature type="domain" description="Adenylyl/Guanylyl and SMODS C-terminal sensor" evidence="2">
    <location>
        <begin position="386"/>
        <end position="506"/>
    </location>
</feature>
<dbReference type="AlphaFoldDB" id="A0A368ZLQ0"/>
<dbReference type="Pfam" id="PF18144">
    <property type="entry name" value="SMODS"/>
    <property type="match status" value="1"/>
</dbReference>
<proteinExistence type="predicted"/>
<dbReference type="InterPro" id="IPR006116">
    <property type="entry name" value="NT_2-5OAS_ClassI-CCAase"/>
</dbReference>
<dbReference type="GO" id="GO:0051607">
    <property type="term" value="P:defense response to virus"/>
    <property type="evidence" value="ECO:0007669"/>
    <property type="project" value="UniProtKB-KW"/>
</dbReference>
<accession>A0A368ZLQ0</accession>
<dbReference type="Proteomes" id="UP000253506">
    <property type="component" value="Unassembled WGS sequence"/>
</dbReference>
<evidence type="ECO:0000313" key="4">
    <source>
        <dbReference type="Proteomes" id="UP000253506"/>
    </source>
</evidence>
<evidence type="ECO:0000259" key="2">
    <source>
        <dbReference type="Pfam" id="PF18134"/>
    </source>
</evidence>
<dbReference type="EMBL" id="QPJQ01000042">
    <property type="protein sequence ID" value="RCW94921.1"/>
    <property type="molecule type" value="Genomic_DNA"/>
</dbReference>
<name>A0A368ZLQ0_9GAMM</name>